<feature type="transmembrane region" description="Helical" evidence="11">
    <location>
        <begin position="149"/>
        <end position="168"/>
    </location>
</feature>
<dbReference type="Pfam" id="PF00344">
    <property type="entry name" value="SecY"/>
    <property type="match status" value="1"/>
</dbReference>
<gene>
    <name evidence="12" type="primary">secY_2</name>
    <name evidence="12" type="ORF">GALL_42360</name>
</gene>
<dbReference type="NCBIfam" id="TIGR00967">
    <property type="entry name" value="3a0501s007"/>
    <property type="match status" value="1"/>
</dbReference>
<evidence type="ECO:0000256" key="7">
    <source>
        <dbReference type="ARBA" id="ARBA00023010"/>
    </source>
</evidence>
<feature type="transmembrane region" description="Helical" evidence="11">
    <location>
        <begin position="442"/>
        <end position="462"/>
    </location>
</feature>
<evidence type="ECO:0000256" key="10">
    <source>
        <dbReference type="SAM" id="MobiDB-lite"/>
    </source>
</evidence>
<evidence type="ECO:0000313" key="12">
    <source>
        <dbReference type="EMBL" id="OIR15117.1"/>
    </source>
</evidence>
<evidence type="ECO:0000256" key="11">
    <source>
        <dbReference type="SAM" id="Phobius"/>
    </source>
</evidence>
<name>A0A1J5TFI3_9ZZZZ</name>
<dbReference type="InterPro" id="IPR002208">
    <property type="entry name" value="SecY/SEC61-alpha"/>
</dbReference>
<accession>A0A1J5TFI3</accession>
<comment type="caution">
    <text evidence="12">The sequence shown here is derived from an EMBL/GenBank/DDBJ whole genome shotgun (WGS) entry which is preliminary data.</text>
</comment>
<keyword evidence="8 11" id="KW-0472">Membrane</keyword>
<dbReference type="GO" id="GO:0016020">
    <property type="term" value="C:membrane"/>
    <property type="evidence" value="ECO:0007669"/>
    <property type="project" value="UniProtKB-SubCell"/>
</dbReference>
<comment type="subcellular location">
    <subcellularLocation>
        <location evidence="1">Membrane</location>
        <topology evidence="1">Multi-pass membrane protein</topology>
    </subcellularLocation>
</comment>
<reference evidence="12" key="1">
    <citation type="submission" date="2016-10" db="EMBL/GenBank/DDBJ databases">
        <title>Sequence of Gallionella enrichment culture.</title>
        <authorList>
            <person name="Poehlein A."/>
            <person name="Muehling M."/>
            <person name="Daniel R."/>
        </authorList>
    </citation>
    <scope>NUCLEOTIDE SEQUENCE</scope>
</reference>
<dbReference type="PANTHER" id="PTHR10906">
    <property type="entry name" value="SECY/SEC61-ALPHA FAMILY MEMBER"/>
    <property type="match status" value="1"/>
</dbReference>
<dbReference type="AlphaFoldDB" id="A0A1J5TFI3"/>
<evidence type="ECO:0000256" key="5">
    <source>
        <dbReference type="ARBA" id="ARBA00022927"/>
    </source>
</evidence>
<feature type="transmembrane region" description="Helical" evidence="11">
    <location>
        <begin position="507"/>
        <end position="524"/>
    </location>
</feature>
<keyword evidence="4 11" id="KW-0812">Transmembrane</keyword>
<keyword evidence="6 11" id="KW-1133">Transmembrane helix</keyword>
<evidence type="ECO:0000256" key="2">
    <source>
        <dbReference type="ARBA" id="ARBA00005751"/>
    </source>
</evidence>
<feature type="transmembrane region" description="Helical" evidence="11">
    <location>
        <begin position="222"/>
        <end position="239"/>
    </location>
</feature>
<evidence type="ECO:0000256" key="1">
    <source>
        <dbReference type="ARBA" id="ARBA00004141"/>
    </source>
</evidence>
<feature type="transmembrane region" description="Helical" evidence="11">
    <location>
        <begin position="356"/>
        <end position="378"/>
    </location>
</feature>
<proteinExistence type="inferred from homology"/>
<dbReference type="FunFam" id="1.10.3370.10:FF:000001">
    <property type="entry name" value="Preprotein translocase subunit SecY"/>
    <property type="match status" value="1"/>
</dbReference>
<feature type="transmembrane region" description="Helical" evidence="11">
    <location>
        <begin position="180"/>
        <end position="210"/>
    </location>
</feature>
<comment type="similarity">
    <text evidence="2">Belongs to the SecY/SEC61-alpha family.</text>
</comment>
<sequence>MIENFQHRGPPPLARTATESSIQNRQIPVFSAFTNSLKIPELRSRIFYTLALLFAARVGAHIPLPGIDPKPLEHFFNDQSATAGGALMSLYNMFTGGALVKGAVCALGIMPYISASIIFQLMQAVVPSLSRLQNEGDVGRQKLTQYTRYATVLICIVQGALLILALLHPGRLFPGYDVSVYGNIVIVNSTFFLVTSVIYMTAGTMILMWLGEQITQRGIGNGVSLLITVGILADIPGAAQQAYHMFFRPVGTGASIGLPQAALMVAFFVAVTAGIVLMVRGQRKIPVQYAKRVIGNRVMGGQSSFLPLMVNYSGVMPVIFAAAILLFPQQVISQIGAAFNLKFLVDFASNLTRGHWIYYSSYAFLILFFSYFWVSVMFKPIQIADDLKKYGGYIPGVRPGEPTAKFLDFVMTRITLAGAIFLTIIAVIPDVLYWELDVPQRIAYFFGGTGMLITVGVILETMQQVETFLLQRHYDGFLKKGRVRARAGGSAAAASSDALSNEAVMKIVWPMLGLFLLGLGIWAYKAFLMK</sequence>
<dbReference type="GO" id="GO:0015031">
    <property type="term" value="P:protein transport"/>
    <property type="evidence" value="ECO:0007669"/>
    <property type="project" value="UniProtKB-KW"/>
</dbReference>
<evidence type="ECO:0000256" key="4">
    <source>
        <dbReference type="ARBA" id="ARBA00022692"/>
    </source>
</evidence>
<evidence type="ECO:0000256" key="9">
    <source>
        <dbReference type="ARBA" id="ARBA00039733"/>
    </source>
</evidence>
<keyword evidence="3" id="KW-0813">Transport</keyword>
<feature type="transmembrane region" description="Helical" evidence="11">
    <location>
        <begin position="98"/>
        <end position="122"/>
    </location>
</feature>
<dbReference type="PROSITE" id="PS00756">
    <property type="entry name" value="SECY_2"/>
    <property type="match status" value="1"/>
</dbReference>
<dbReference type="InterPro" id="IPR026593">
    <property type="entry name" value="SecY"/>
</dbReference>
<dbReference type="SUPFAM" id="SSF103491">
    <property type="entry name" value="Preprotein translocase SecY subunit"/>
    <property type="match status" value="1"/>
</dbReference>
<protein>
    <recommendedName>
        <fullName evidence="9">Protein translocase subunit SecY</fullName>
    </recommendedName>
</protein>
<feature type="transmembrane region" description="Helical" evidence="11">
    <location>
        <begin position="414"/>
        <end position="436"/>
    </location>
</feature>
<keyword evidence="5" id="KW-0653">Protein transport</keyword>
<organism evidence="12">
    <name type="scientific">mine drainage metagenome</name>
    <dbReference type="NCBI Taxonomy" id="410659"/>
    <lineage>
        <taxon>unclassified sequences</taxon>
        <taxon>metagenomes</taxon>
        <taxon>ecological metagenomes</taxon>
    </lineage>
</organism>
<dbReference type="InterPro" id="IPR023201">
    <property type="entry name" value="SecY_dom_sf"/>
</dbReference>
<dbReference type="InterPro" id="IPR030659">
    <property type="entry name" value="SecY_CS"/>
</dbReference>
<keyword evidence="7" id="KW-0811">Translocation</keyword>
<evidence type="ECO:0000256" key="3">
    <source>
        <dbReference type="ARBA" id="ARBA00022448"/>
    </source>
</evidence>
<dbReference type="HAMAP" id="MF_01465">
    <property type="entry name" value="SecY"/>
    <property type="match status" value="1"/>
</dbReference>
<dbReference type="Gene3D" id="1.10.3370.10">
    <property type="entry name" value="SecY subunit domain"/>
    <property type="match status" value="1"/>
</dbReference>
<evidence type="ECO:0000256" key="6">
    <source>
        <dbReference type="ARBA" id="ARBA00022989"/>
    </source>
</evidence>
<dbReference type="PRINTS" id="PR00303">
    <property type="entry name" value="SECYTRNLCASE"/>
</dbReference>
<feature type="transmembrane region" description="Helical" evidence="11">
    <location>
        <begin position="259"/>
        <end position="279"/>
    </location>
</feature>
<feature type="region of interest" description="Disordered" evidence="10">
    <location>
        <begin position="1"/>
        <end position="20"/>
    </location>
</feature>
<feature type="transmembrane region" description="Helical" evidence="11">
    <location>
        <begin position="46"/>
        <end position="64"/>
    </location>
</feature>
<dbReference type="EMBL" id="MLJW01000010">
    <property type="protein sequence ID" value="OIR15117.1"/>
    <property type="molecule type" value="Genomic_DNA"/>
</dbReference>
<evidence type="ECO:0000256" key="8">
    <source>
        <dbReference type="ARBA" id="ARBA00023136"/>
    </source>
</evidence>